<dbReference type="EnsemblPlants" id="AES89141">
    <property type="protein sequence ID" value="AES89141"/>
    <property type="gene ID" value="MTR_4g070440"/>
</dbReference>
<sequence>MISESPLRSVGSPRKYALDILEETSLKDCKPVVDTDTNPNVKYRRLLEKLNYLTLTRPNISFSVSIVSQFHNSPRVNHWNSTSGYCIIVGGNLILWKSKM</sequence>
<dbReference type="HOGENOM" id="CLU_2310231_0_0_1"/>
<evidence type="ECO:0000313" key="3">
    <source>
        <dbReference type="Proteomes" id="UP000002051"/>
    </source>
</evidence>
<keyword evidence="1" id="KW-0418">Kinase</keyword>
<protein>
    <submittedName>
        <fullName evidence="1">Cysteine-rich RLK (Receptor-like kinase) protein, putative</fullName>
    </submittedName>
</protein>
<keyword evidence="3" id="KW-1185">Reference proteome</keyword>
<reference evidence="1 3" key="1">
    <citation type="journal article" date="2011" name="Nature">
        <title>The Medicago genome provides insight into the evolution of rhizobial symbioses.</title>
        <authorList>
            <person name="Young N.D."/>
            <person name="Debelle F."/>
            <person name="Oldroyd G.E."/>
            <person name="Geurts R."/>
            <person name="Cannon S.B."/>
            <person name="Udvardi M.K."/>
            <person name="Benedito V.A."/>
            <person name="Mayer K.F."/>
            <person name="Gouzy J."/>
            <person name="Schoof H."/>
            <person name="Van de Peer Y."/>
            <person name="Proost S."/>
            <person name="Cook D.R."/>
            <person name="Meyers B.C."/>
            <person name="Spannagl M."/>
            <person name="Cheung F."/>
            <person name="De Mita S."/>
            <person name="Krishnakumar V."/>
            <person name="Gundlach H."/>
            <person name="Zhou S."/>
            <person name="Mudge J."/>
            <person name="Bharti A.K."/>
            <person name="Murray J.D."/>
            <person name="Naoumkina M.A."/>
            <person name="Rosen B."/>
            <person name="Silverstein K.A."/>
            <person name="Tang H."/>
            <person name="Rombauts S."/>
            <person name="Zhao P.X."/>
            <person name="Zhou P."/>
            <person name="Barbe V."/>
            <person name="Bardou P."/>
            <person name="Bechner M."/>
            <person name="Bellec A."/>
            <person name="Berger A."/>
            <person name="Berges H."/>
            <person name="Bidwell S."/>
            <person name="Bisseling T."/>
            <person name="Choisne N."/>
            <person name="Couloux A."/>
            <person name="Denny R."/>
            <person name="Deshpande S."/>
            <person name="Dai X."/>
            <person name="Doyle J.J."/>
            <person name="Dudez A.M."/>
            <person name="Farmer A.D."/>
            <person name="Fouteau S."/>
            <person name="Franken C."/>
            <person name="Gibelin C."/>
            <person name="Gish J."/>
            <person name="Goldstein S."/>
            <person name="Gonzalez A.J."/>
            <person name="Green P.J."/>
            <person name="Hallab A."/>
            <person name="Hartog M."/>
            <person name="Hua A."/>
            <person name="Humphray S.J."/>
            <person name="Jeong D.H."/>
            <person name="Jing Y."/>
            <person name="Jocker A."/>
            <person name="Kenton S.M."/>
            <person name="Kim D.J."/>
            <person name="Klee K."/>
            <person name="Lai H."/>
            <person name="Lang C."/>
            <person name="Lin S."/>
            <person name="Macmil S.L."/>
            <person name="Magdelenat G."/>
            <person name="Matthews L."/>
            <person name="McCorrison J."/>
            <person name="Monaghan E.L."/>
            <person name="Mun J.H."/>
            <person name="Najar F.Z."/>
            <person name="Nicholson C."/>
            <person name="Noirot C."/>
            <person name="O'Bleness M."/>
            <person name="Paule C.R."/>
            <person name="Poulain J."/>
            <person name="Prion F."/>
            <person name="Qin B."/>
            <person name="Qu C."/>
            <person name="Retzel E.F."/>
            <person name="Riddle C."/>
            <person name="Sallet E."/>
            <person name="Samain S."/>
            <person name="Samson N."/>
            <person name="Sanders I."/>
            <person name="Saurat O."/>
            <person name="Scarpelli C."/>
            <person name="Schiex T."/>
            <person name="Segurens B."/>
            <person name="Severin A.J."/>
            <person name="Sherrier D.J."/>
            <person name="Shi R."/>
            <person name="Sims S."/>
            <person name="Singer S.R."/>
            <person name="Sinharoy S."/>
            <person name="Sterck L."/>
            <person name="Viollet A."/>
            <person name="Wang B.B."/>
            <person name="Wang K."/>
            <person name="Wang M."/>
            <person name="Wang X."/>
            <person name="Warfsmann J."/>
            <person name="Weissenbach J."/>
            <person name="White D.D."/>
            <person name="White J.D."/>
            <person name="Wiley G.B."/>
            <person name="Wincker P."/>
            <person name="Xing Y."/>
            <person name="Yang L."/>
            <person name="Yao Z."/>
            <person name="Ying F."/>
            <person name="Zhai J."/>
            <person name="Zhou L."/>
            <person name="Zuber A."/>
            <person name="Denarie J."/>
            <person name="Dixon R.A."/>
            <person name="May G.D."/>
            <person name="Schwartz D.C."/>
            <person name="Rogers J."/>
            <person name="Quetier F."/>
            <person name="Town C.D."/>
            <person name="Roe B.A."/>
        </authorList>
    </citation>
    <scope>NUCLEOTIDE SEQUENCE [LARGE SCALE GENOMIC DNA]</scope>
    <source>
        <strain evidence="1">A17</strain>
        <strain evidence="2 3">cv. Jemalong A17</strain>
    </source>
</reference>
<dbReference type="AlphaFoldDB" id="G7JHD1"/>
<dbReference type="PANTHER" id="PTHR11439:SF484">
    <property type="entry name" value="REVERSE TRANSCRIPTASE TY1_COPIA-TYPE DOMAIN-CONTAINING PROTEIN"/>
    <property type="match status" value="1"/>
</dbReference>
<reference evidence="1 3" key="2">
    <citation type="journal article" date="2014" name="BMC Genomics">
        <title>An improved genome release (version Mt4.0) for the model legume Medicago truncatula.</title>
        <authorList>
            <person name="Tang H."/>
            <person name="Krishnakumar V."/>
            <person name="Bidwell S."/>
            <person name="Rosen B."/>
            <person name="Chan A."/>
            <person name="Zhou S."/>
            <person name="Gentzbittel L."/>
            <person name="Childs K.L."/>
            <person name="Yandell M."/>
            <person name="Gundlach H."/>
            <person name="Mayer K.F."/>
            <person name="Schwartz D.C."/>
            <person name="Town C.D."/>
        </authorList>
    </citation>
    <scope>GENOME REANNOTATION</scope>
    <source>
        <strain evidence="1">A17</strain>
        <strain evidence="2 3">cv. Jemalong A17</strain>
    </source>
</reference>
<evidence type="ECO:0000313" key="2">
    <source>
        <dbReference type="EnsemblPlants" id="AES89141"/>
    </source>
</evidence>
<dbReference type="PaxDb" id="3880-AES89141"/>
<dbReference type="Proteomes" id="UP000002051">
    <property type="component" value="Chromosome 4"/>
</dbReference>
<dbReference type="PANTHER" id="PTHR11439">
    <property type="entry name" value="GAG-POL-RELATED RETROTRANSPOSON"/>
    <property type="match status" value="1"/>
</dbReference>
<keyword evidence="1" id="KW-0808">Transferase</keyword>
<dbReference type="eggNOG" id="KOG0017">
    <property type="taxonomic scope" value="Eukaryota"/>
</dbReference>
<dbReference type="STRING" id="3880.G7JHD1"/>
<gene>
    <name evidence="1" type="ordered locus">MTR_4g070440</name>
</gene>
<dbReference type="EMBL" id="CM001220">
    <property type="protein sequence ID" value="AES89141.1"/>
    <property type="molecule type" value="Genomic_DNA"/>
</dbReference>
<accession>G7JHD1</accession>
<dbReference type="GO" id="GO:0016301">
    <property type="term" value="F:kinase activity"/>
    <property type="evidence" value="ECO:0007669"/>
    <property type="project" value="UniProtKB-KW"/>
</dbReference>
<name>G7JHD1_MEDTR</name>
<proteinExistence type="predicted"/>
<evidence type="ECO:0000313" key="1">
    <source>
        <dbReference type="EMBL" id="AES89141.1"/>
    </source>
</evidence>
<organism evidence="1 3">
    <name type="scientific">Medicago truncatula</name>
    <name type="common">Barrel medic</name>
    <name type="synonym">Medicago tribuloides</name>
    <dbReference type="NCBI Taxonomy" id="3880"/>
    <lineage>
        <taxon>Eukaryota</taxon>
        <taxon>Viridiplantae</taxon>
        <taxon>Streptophyta</taxon>
        <taxon>Embryophyta</taxon>
        <taxon>Tracheophyta</taxon>
        <taxon>Spermatophyta</taxon>
        <taxon>Magnoliopsida</taxon>
        <taxon>eudicotyledons</taxon>
        <taxon>Gunneridae</taxon>
        <taxon>Pentapetalae</taxon>
        <taxon>rosids</taxon>
        <taxon>fabids</taxon>
        <taxon>Fabales</taxon>
        <taxon>Fabaceae</taxon>
        <taxon>Papilionoideae</taxon>
        <taxon>50 kb inversion clade</taxon>
        <taxon>NPAAA clade</taxon>
        <taxon>Hologalegina</taxon>
        <taxon>IRL clade</taxon>
        <taxon>Trifolieae</taxon>
        <taxon>Medicago</taxon>
    </lineage>
</organism>
<reference evidence="2" key="3">
    <citation type="submission" date="2015-04" db="UniProtKB">
        <authorList>
            <consortium name="EnsemblPlants"/>
        </authorList>
    </citation>
    <scope>IDENTIFICATION</scope>
    <source>
        <strain evidence="2">cv. Jemalong A17</strain>
    </source>
</reference>